<dbReference type="Pfam" id="PF00455">
    <property type="entry name" value="DeoRC"/>
    <property type="match status" value="1"/>
</dbReference>
<dbReference type="PROSITE" id="PS00894">
    <property type="entry name" value="HTH_DEOR_1"/>
    <property type="match status" value="1"/>
</dbReference>
<dbReference type="SUPFAM" id="SSF100950">
    <property type="entry name" value="NagB/RpiA/CoA transferase-like"/>
    <property type="match status" value="1"/>
</dbReference>
<dbReference type="PANTHER" id="PTHR30363">
    <property type="entry name" value="HTH-TYPE TRANSCRIPTIONAL REGULATOR SRLR-RELATED"/>
    <property type="match status" value="1"/>
</dbReference>
<feature type="domain" description="HTH deoR-type" evidence="4">
    <location>
        <begin position="3"/>
        <end position="58"/>
    </location>
</feature>
<organism evidence="5 6">
    <name type="scientific">Anaerocolumna chitinilytica</name>
    <dbReference type="NCBI Taxonomy" id="1727145"/>
    <lineage>
        <taxon>Bacteria</taxon>
        <taxon>Bacillati</taxon>
        <taxon>Bacillota</taxon>
        <taxon>Clostridia</taxon>
        <taxon>Lachnospirales</taxon>
        <taxon>Lachnospiraceae</taxon>
        <taxon>Anaerocolumna</taxon>
    </lineage>
</organism>
<evidence type="ECO:0000256" key="3">
    <source>
        <dbReference type="ARBA" id="ARBA00023163"/>
    </source>
</evidence>
<dbReference type="Gene3D" id="1.10.10.10">
    <property type="entry name" value="Winged helix-like DNA-binding domain superfamily/Winged helix DNA-binding domain"/>
    <property type="match status" value="1"/>
</dbReference>
<gene>
    <name evidence="5" type="primary">fruR</name>
    <name evidence="5" type="ORF">bsdcttw_43260</name>
</gene>
<dbReference type="InterPro" id="IPR036390">
    <property type="entry name" value="WH_DNA-bd_sf"/>
</dbReference>
<dbReference type="AlphaFoldDB" id="A0A7M3S9L8"/>
<dbReference type="SMART" id="SM00420">
    <property type="entry name" value="HTH_DEOR"/>
    <property type="match status" value="1"/>
</dbReference>
<dbReference type="PANTHER" id="PTHR30363:SF56">
    <property type="entry name" value="TRANSCRIPTIONAL REGULATOR, DEOR FAMILY"/>
    <property type="match status" value="1"/>
</dbReference>
<proteinExistence type="predicted"/>
<evidence type="ECO:0000313" key="6">
    <source>
        <dbReference type="Proteomes" id="UP000515703"/>
    </source>
</evidence>
<keyword evidence="2" id="KW-0238">DNA-binding</keyword>
<evidence type="ECO:0000259" key="4">
    <source>
        <dbReference type="PROSITE" id="PS51000"/>
    </source>
</evidence>
<dbReference type="InterPro" id="IPR018356">
    <property type="entry name" value="Tscrpt_reg_HTH_DeoR_CS"/>
</dbReference>
<dbReference type="Proteomes" id="UP000515703">
    <property type="component" value="Chromosome"/>
</dbReference>
<dbReference type="Pfam" id="PF08220">
    <property type="entry name" value="HTH_DeoR"/>
    <property type="match status" value="1"/>
</dbReference>
<reference evidence="5 6" key="2">
    <citation type="submission" date="2020-08" db="EMBL/GenBank/DDBJ databases">
        <authorList>
            <person name="Ueki A."/>
            <person name="Tonouchi A."/>
        </authorList>
    </citation>
    <scope>NUCLEOTIDE SEQUENCE [LARGE SCALE GENOMIC DNA]</scope>
    <source>
        <strain evidence="5 6">CTTW</strain>
    </source>
</reference>
<keyword evidence="6" id="KW-1185">Reference proteome</keyword>
<name>A0A7M3S9L8_9FIRM</name>
<evidence type="ECO:0000313" key="5">
    <source>
        <dbReference type="EMBL" id="BCK01286.1"/>
    </source>
</evidence>
<dbReference type="PRINTS" id="PR00037">
    <property type="entry name" value="HTHLACR"/>
</dbReference>
<dbReference type="KEGG" id="acht:bsdcttw_43260"/>
<dbReference type="GO" id="GO:0003677">
    <property type="term" value="F:DNA binding"/>
    <property type="evidence" value="ECO:0007669"/>
    <property type="project" value="UniProtKB-KW"/>
</dbReference>
<dbReference type="SMART" id="SM01134">
    <property type="entry name" value="DeoRC"/>
    <property type="match status" value="1"/>
</dbReference>
<dbReference type="InterPro" id="IPR036388">
    <property type="entry name" value="WH-like_DNA-bd_sf"/>
</dbReference>
<dbReference type="RefSeq" id="WP_185256875.1">
    <property type="nucleotide sequence ID" value="NZ_AP023368.1"/>
</dbReference>
<dbReference type="GO" id="GO:0003700">
    <property type="term" value="F:DNA-binding transcription factor activity"/>
    <property type="evidence" value="ECO:0007669"/>
    <property type="project" value="InterPro"/>
</dbReference>
<dbReference type="SUPFAM" id="SSF46785">
    <property type="entry name" value="Winged helix' DNA-binding domain"/>
    <property type="match status" value="1"/>
</dbReference>
<dbReference type="InterPro" id="IPR014036">
    <property type="entry name" value="DeoR-like_C"/>
</dbReference>
<keyword evidence="1" id="KW-0805">Transcription regulation</keyword>
<evidence type="ECO:0000256" key="2">
    <source>
        <dbReference type="ARBA" id="ARBA00023125"/>
    </source>
</evidence>
<protein>
    <submittedName>
        <fullName evidence="5">DeoR family transcriptional regulator</fullName>
    </submittedName>
</protein>
<reference evidence="5 6" key="1">
    <citation type="submission" date="2020-08" db="EMBL/GenBank/DDBJ databases">
        <title>Draft genome sequencing of an Anaerocolumna strain isolated from anoxic soil subjected to BSD treatment.</title>
        <authorList>
            <person name="Uek A."/>
            <person name="Tonouchi A."/>
        </authorList>
    </citation>
    <scope>NUCLEOTIDE SEQUENCE [LARGE SCALE GENOMIC DNA]</scope>
    <source>
        <strain evidence="5 6">CTTW</strain>
    </source>
</reference>
<dbReference type="InterPro" id="IPR050313">
    <property type="entry name" value="Carb_Metab_HTH_regulators"/>
</dbReference>
<keyword evidence="3" id="KW-0804">Transcription</keyword>
<dbReference type="Gene3D" id="3.40.50.1360">
    <property type="match status" value="1"/>
</dbReference>
<sequence>MLTKKRFEEILRLLDEKGTVTLQELKESLGTSESTIRRDLTTLHNSGKLVKVFGGAISANAHYRTRDIEVIDRKELNKEEKLKIARYSANLIRQDDFVYLDAGTTTGYMIDFIQTKEATFVTNGVIHAQRLAAAGFHVILIGGELKSSTEAVVGSEALLHLQRYHFTVGFWGTNGVNHTSGFSTPDNNEAMIKQIAMEQTRRAYVLCDHSKFGQISTVTFGDLRRAAIITDRVDIQEYKNLENLIILDKQ</sequence>
<dbReference type="PROSITE" id="PS51000">
    <property type="entry name" value="HTH_DEOR_2"/>
    <property type="match status" value="1"/>
</dbReference>
<dbReference type="InterPro" id="IPR001034">
    <property type="entry name" value="DeoR_HTH"/>
</dbReference>
<evidence type="ECO:0000256" key="1">
    <source>
        <dbReference type="ARBA" id="ARBA00023015"/>
    </source>
</evidence>
<accession>A0A7M3S9L8</accession>
<dbReference type="InterPro" id="IPR037171">
    <property type="entry name" value="NagB/RpiA_transferase-like"/>
</dbReference>
<dbReference type="EMBL" id="AP023368">
    <property type="protein sequence ID" value="BCK01286.1"/>
    <property type="molecule type" value="Genomic_DNA"/>
</dbReference>